<accession>A0A1F5L674</accession>
<sequence length="109" mass="11815">MAPRVRGRARGKAPLVLAPPSRSPSLSNIESAISISDDDDNNNDKEDETSSVPQFSLVERSVITSSKTPTLSTPSTPTPSRPTSLASLRYALTGRVRKKNRPLRPIAYL</sequence>
<comment type="caution">
    <text evidence="2">The sequence shown here is derived from an EMBL/GenBank/DDBJ whole genome shotgun (WGS) entry which is preliminary data.</text>
</comment>
<feature type="compositionally biased region" description="Acidic residues" evidence="1">
    <location>
        <begin position="36"/>
        <end position="49"/>
    </location>
</feature>
<gene>
    <name evidence="2" type="ORF">PENARI_c029G08767</name>
</gene>
<dbReference type="AlphaFoldDB" id="A0A1F5L674"/>
<evidence type="ECO:0000313" key="2">
    <source>
        <dbReference type="EMBL" id="OGE48421.1"/>
    </source>
</evidence>
<feature type="region of interest" description="Disordered" evidence="1">
    <location>
        <begin position="1"/>
        <end position="85"/>
    </location>
</feature>
<keyword evidence="3" id="KW-1185">Reference proteome</keyword>
<dbReference type="GeneID" id="34581057"/>
<feature type="compositionally biased region" description="Basic residues" evidence="1">
    <location>
        <begin position="1"/>
        <end position="11"/>
    </location>
</feature>
<dbReference type="RefSeq" id="XP_022483876.1">
    <property type="nucleotide sequence ID" value="XM_022636323.1"/>
</dbReference>
<organism evidence="2 3">
    <name type="scientific">Penicillium arizonense</name>
    <dbReference type="NCBI Taxonomy" id="1835702"/>
    <lineage>
        <taxon>Eukaryota</taxon>
        <taxon>Fungi</taxon>
        <taxon>Dikarya</taxon>
        <taxon>Ascomycota</taxon>
        <taxon>Pezizomycotina</taxon>
        <taxon>Eurotiomycetes</taxon>
        <taxon>Eurotiomycetidae</taxon>
        <taxon>Eurotiales</taxon>
        <taxon>Aspergillaceae</taxon>
        <taxon>Penicillium</taxon>
    </lineage>
</organism>
<evidence type="ECO:0000256" key="1">
    <source>
        <dbReference type="SAM" id="MobiDB-lite"/>
    </source>
</evidence>
<reference evidence="2 3" key="1">
    <citation type="journal article" date="2016" name="Sci. Rep.">
        <title>Penicillium arizonense, a new, genome sequenced fungal species, reveals a high chemical diversity in secreted metabolites.</title>
        <authorList>
            <person name="Grijseels S."/>
            <person name="Nielsen J.C."/>
            <person name="Randelovic M."/>
            <person name="Nielsen J."/>
            <person name="Nielsen K.F."/>
            <person name="Workman M."/>
            <person name="Frisvad J.C."/>
        </authorList>
    </citation>
    <scope>NUCLEOTIDE SEQUENCE [LARGE SCALE GENOMIC DNA]</scope>
    <source>
        <strain evidence="2 3">CBS 141311</strain>
    </source>
</reference>
<dbReference type="Proteomes" id="UP000177622">
    <property type="component" value="Unassembled WGS sequence"/>
</dbReference>
<protein>
    <submittedName>
        <fullName evidence="2">Uncharacterized protein</fullName>
    </submittedName>
</protein>
<evidence type="ECO:0000313" key="3">
    <source>
        <dbReference type="Proteomes" id="UP000177622"/>
    </source>
</evidence>
<proteinExistence type="predicted"/>
<dbReference type="EMBL" id="LXJU01000029">
    <property type="protein sequence ID" value="OGE48421.1"/>
    <property type="molecule type" value="Genomic_DNA"/>
</dbReference>
<name>A0A1F5L674_PENAI</name>
<feature type="compositionally biased region" description="Low complexity" evidence="1">
    <location>
        <begin position="64"/>
        <end position="75"/>
    </location>
</feature>